<evidence type="ECO:0000313" key="11">
    <source>
        <dbReference type="EMBL" id="CAA9243772.1"/>
    </source>
</evidence>
<evidence type="ECO:0000256" key="3">
    <source>
        <dbReference type="ARBA" id="ARBA00022695"/>
    </source>
</evidence>
<gene>
    <name evidence="9" type="primary">coaD</name>
    <name evidence="11" type="ORF">AVDCRST_MAG77-1817</name>
</gene>
<reference evidence="11" key="1">
    <citation type="submission" date="2020-02" db="EMBL/GenBank/DDBJ databases">
        <authorList>
            <person name="Meier V. D."/>
        </authorList>
    </citation>
    <scope>NUCLEOTIDE SEQUENCE</scope>
    <source>
        <strain evidence="11">AVDCRST_MAG77</strain>
    </source>
</reference>
<dbReference type="NCBIfam" id="TIGR00125">
    <property type="entry name" value="cyt_tran_rel"/>
    <property type="match status" value="1"/>
</dbReference>
<comment type="catalytic activity">
    <reaction evidence="8 9">
        <text>(R)-4'-phosphopantetheine + ATP + H(+) = 3'-dephospho-CoA + diphosphate</text>
        <dbReference type="Rhea" id="RHEA:19801"/>
        <dbReference type="ChEBI" id="CHEBI:15378"/>
        <dbReference type="ChEBI" id="CHEBI:30616"/>
        <dbReference type="ChEBI" id="CHEBI:33019"/>
        <dbReference type="ChEBI" id="CHEBI:57328"/>
        <dbReference type="ChEBI" id="CHEBI:61723"/>
        <dbReference type="EC" id="2.7.7.3"/>
    </reaction>
</comment>
<dbReference type="Gene3D" id="3.40.50.620">
    <property type="entry name" value="HUPs"/>
    <property type="match status" value="1"/>
</dbReference>
<feature type="domain" description="Cytidyltransferase-like" evidence="10">
    <location>
        <begin position="22"/>
        <end position="150"/>
    </location>
</feature>
<feature type="binding site" evidence="9">
    <location>
        <position position="115"/>
    </location>
    <ligand>
        <name>ATP</name>
        <dbReference type="ChEBI" id="CHEBI:30616"/>
    </ligand>
</feature>
<comment type="subcellular location">
    <subcellularLocation>
        <location evidence="9">Cytoplasm</location>
    </subcellularLocation>
</comment>
<dbReference type="GO" id="GO:0005524">
    <property type="term" value="F:ATP binding"/>
    <property type="evidence" value="ECO:0007669"/>
    <property type="project" value="UniProtKB-KW"/>
</dbReference>
<keyword evidence="7 9" id="KW-0173">Coenzyme A biosynthesis</keyword>
<dbReference type="InterPro" id="IPR004821">
    <property type="entry name" value="Cyt_trans-like"/>
</dbReference>
<protein>
    <recommendedName>
        <fullName evidence="9">Phosphopantetheine adenylyltransferase</fullName>
        <ecNumber evidence="9">2.7.7.3</ecNumber>
    </recommendedName>
    <alternativeName>
        <fullName evidence="9">Dephospho-CoA pyrophosphorylase</fullName>
    </alternativeName>
    <alternativeName>
        <fullName evidence="9">Pantetheine-phosphate adenylyltransferase</fullName>
        <shortName evidence="9">PPAT</shortName>
    </alternativeName>
</protein>
<keyword evidence="4 9" id="KW-0547">Nucleotide-binding</keyword>
<evidence type="ECO:0000256" key="2">
    <source>
        <dbReference type="ARBA" id="ARBA00022679"/>
    </source>
</evidence>
<dbReference type="GO" id="GO:0005737">
    <property type="term" value="C:cytoplasm"/>
    <property type="evidence" value="ECO:0007669"/>
    <property type="project" value="UniProtKB-SubCell"/>
</dbReference>
<evidence type="ECO:0000256" key="8">
    <source>
        <dbReference type="ARBA" id="ARBA00029346"/>
    </source>
</evidence>
<dbReference type="InterPro" id="IPR014729">
    <property type="entry name" value="Rossmann-like_a/b/a_fold"/>
</dbReference>
<proteinExistence type="inferred from homology"/>
<dbReference type="HAMAP" id="MF_00151">
    <property type="entry name" value="PPAT_bact"/>
    <property type="match status" value="1"/>
</dbReference>
<feature type="binding site" evidence="9">
    <location>
        <begin position="105"/>
        <end position="107"/>
    </location>
    <ligand>
        <name>ATP</name>
        <dbReference type="ChEBI" id="CHEBI:30616"/>
    </ligand>
</feature>
<feature type="binding site" evidence="9">
    <location>
        <position position="24"/>
    </location>
    <ligand>
        <name>substrate</name>
    </ligand>
</feature>
<keyword evidence="2 9" id="KW-0808">Transferase</keyword>
<dbReference type="SUPFAM" id="SSF52374">
    <property type="entry name" value="Nucleotidylyl transferase"/>
    <property type="match status" value="1"/>
</dbReference>
<feature type="binding site" evidence="9">
    <location>
        <position position="56"/>
    </location>
    <ligand>
        <name>substrate</name>
    </ligand>
</feature>
<evidence type="ECO:0000256" key="7">
    <source>
        <dbReference type="ARBA" id="ARBA00022993"/>
    </source>
</evidence>
<dbReference type="GO" id="GO:0004595">
    <property type="term" value="F:pantetheine-phosphate adenylyltransferase activity"/>
    <property type="evidence" value="ECO:0007669"/>
    <property type="project" value="UniProtKB-UniRule"/>
</dbReference>
<comment type="pathway">
    <text evidence="9">Cofactor biosynthesis; coenzyme A biosynthesis; CoA from (R)-pantothenate: step 4/5.</text>
</comment>
<accession>A0A6J4I722</accession>
<evidence type="ECO:0000256" key="5">
    <source>
        <dbReference type="ARBA" id="ARBA00022840"/>
    </source>
</evidence>
<dbReference type="EC" id="2.7.7.3" evidence="9"/>
<feature type="binding site" evidence="9">
    <location>
        <begin position="24"/>
        <end position="25"/>
    </location>
    <ligand>
        <name>ATP</name>
        <dbReference type="ChEBI" id="CHEBI:30616"/>
    </ligand>
</feature>
<evidence type="ECO:0000256" key="4">
    <source>
        <dbReference type="ARBA" id="ARBA00022741"/>
    </source>
</evidence>
<feature type="binding site" evidence="9">
    <location>
        <begin position="140"/>
        <end position="146"/>
    </location>
    <ligand>
        <name>ATP</name>
        <dbReference type="ChEBI" id="CHEBI:30616"/>
    </ligand>
</feature>
<evidence type="ECO:0000256" key="1">
    <source>
        <dbReference type="ARBA" id="ARBA00022490"/>
    </source>
</evidence>
<comment type="cofactor">
    <cofactor evidence="9">
        <name>Mg(2+)</name>
        <dbReference type="ChEBI" id="CHEBI:18420"/>
    </cofactor>
</comment>
<comment type="similarity">
    <text evidence="9">Belongs to the bacterial CoaD family.</text>
</comment>
<keyword evidence="5 9" id="KW-0067">ATP-binding</keyword>
<evidence type="ECO:0000259" key="10">
    <source>
        <dbReference type="Pfam" id="PF01467"/>
    </source>
</evidence>
<keyword evidence="6 9" id="KW-0460">Magnesium</keyword>
<dbReference type="Pfam" id="PF01467">
    <property type="entry name" value="CTP_transf_like"/>
    <property type="match status" value="1"/>
</dbReference>
<sequence length="209" mass="22479">MPVSGNDSDNVGAAGRRVAVVPATFDPPTNGHLEMIGRASRLFDQVVVAVYRSPNKQTLFDPQERLALMRAAIAEAGLHNVRVRPYDGLTVDMARDEGALALVKGIRNVSDFDYEAQMSHMNGQLAPEIETVAILASAQYSFLSSTLVREVAKLGGDVQRWVPDVVAARLREKYAQPAAPGASPAAFALDAEGSADRFGGFVAQDERVR</sequence>
<comment type="subunit">
    <text evidence="9">Homohexamer.</text>
</comment>
<evidence type="ECO:0000256" key="6">
    <source>
        <dbReference type="ARBA" id="ARBA00022842"/>
    </source>
</evidence>
<organism evidence="11">
    <name type="scientific">uncultured Chloroflexota bacterium</name>
    <dbReference type="NCBI Taxonomy" id="166587"/>
    <lineage>
        <taxon>Bacteria</taxon>
        <taxon>Bacillati</taxon>
        <taxon>Chloroflexota</taxon>
        <taxon>environmental samples</taxon>
    </lineage>
</organism>
<dbReference type="InterPro" id="IPR001980">
    <property type="entry name" value="PPAT"/>
</dbReference>
<dbReference type="AlphaFoldDB" id="A0A6J4I722"/>
<dbReference type="PANTHER" id="PTHR21342:SF1">
    <property type="entry name" value="PHOSPHOPANTETHEINE ADENYLYLTRANSFERASE"/>
    <property type="match status" value="1"/>
</dbReference>
<dbReference type="PRINTS" id="PR01020">
    <property type="entry name" value="LPSBIOSNTHSS"/>
</dbReference>
<dbReference type="PANTHER" id="PTHR21342">
    <property type="entry name" value="PHOSPHOPANTETHEINE ADENYLYLTRANSFERASE"/>
    <property type="match status" value="1"/>
</dbReference>
<feature type="site" description="Transition state stabilizer" evidence="9">
    <location>
        <position position="32"/>
    </location>
</feature>
<feature type="binding site" evidence="9">
    <location>
        <position position="32"/>
    </location>
    <ligand>
        <name>ATP</name>
        <dbReference type="ChEBI" id="CHEBI:30616"/>
    </ligand>
</feature>
<dbReference type="NCBIfam" id="TIGR01510">
    <property type="entry name" value="coaD_prev_kdtB"/>
    <property type="match status" value="1"/>
</dbReference>
<comment type="function">
    <text evidence="9">Reversibly transfers an adenylyl group from ATP to 4'-phosphopantetheine, yielding dephospho-CoA (dPCoA) and pyrophosphate.</text>
</comment>
<feature type="binding site" evidence="9">
    <location>
        <position position="90"/>
    </location>
    <ligand>
        <name>substrate</name>
    </ligand>
</feature>
<dbReference type="EMBL" id="CADCTC010000105">
    <property type="protein sequence ID" value="CAA9243772.1"/>
    <property type="molecule type" value="Genomic_DNA"/>
</dbReference>
<evidence type="ECO:0000256" key="9">
    <source>
        <dbReference type="HAMAP-Rule" id="MF_00151"/>
    </source>
</evidence>
<dbReference type="CDD" id="cd02163">
    <property type="entry name" value="PPAT"/>
    <property type="match status" value="1"/>
</dbReference>
<feature type="binding site" evidence="9">
    <location>
        <position position="104"/>
    </location>
    <ligand>
        <name>substrate</name>
    </ligand>
</feature>
<keyword evidence="1 9" id="KW-0963">Cytoplasm</keyword>
<keyword evidence="3 9" id="KW-0548">Nucleotidyltransferase</keyword>
<dbReference type="UniPathway" id="UPA00241">
    <property type="reaction ID" value="UER00355"/>
</dbReference>
<dbReference type="GO" id="GO:0015937">
    <property type="term" value="P:coenzyme A biosynthetic process"/>
    <property type="evidence" value="ECO:0007669"/>
    <property type="project" value="UniProtKB-UniRule"/>
</dbReference>
<name>A0A6J4I722_9CHLR</name>